<organism evidence="2">
    <name type="scientific">Toxocara canis</name>
    <name type="common">Canine roundworm</name>
    <dbReference type="NCBI Taxonomy" id="6265"/>
    <lineage>
        <taxon>Eukaryota</taxon>
        <taxon>Metazoa</taxon>
        <taxon>Ecdysozoa</taxon>
        <taxon>Nematoda</taxon>
        <taxon>Chromadorea</taxon>
        <taxon>Rhabditida</taxon>
        <taxon>Spirurina</taxon>
        <taxon>Ascaridomorpha</taxon>
        <taxon>Ascaridoidea</taxon>
        <taxon>Toxocaridae</taxon>
        <taxon>Toxocara</taxon>
    </lineage>
</organism>
<evidence type="ECO:0000313" key="2">
    <source>
        <dbReference type="EMBL" id="VDM27832.1"/>
    </source>
</evidence>
<gene>
    <name evidence="2" type="ORF">TCNE_LOCUS2296</name>
</gene>
<dbReference type="AlphaFoldDB" id="A0A3P7H118"/>
<protein>
    <submittedName>
        <fullName evidence="2">Uncharacterized protein</fullName>
    </submittedName>
</protein>
<proteinExistence type="predicted"/>
<reference evidence="2" key="1">
    <citation type="submission" date="2018-11" db="EMBL/GenBank/DDBJ databases">
        <authorList>
            <consortium name="Pathogen Informatics"/>
        </authorList>
    </citation>
    <scope>NUCLEOTIDE SEQUENCE [LARGE SCALE GENOMIC DNA]</scope>
</reference>
<sequence>MNADDEIFMTEEFNELTWKKKIIDPRIPESERQFGGKIISSLPLGAAQREYLKFAKTREVERPISVEQYDDDVVPMMRALSNGKANSAARNRSRSGRSRQHRPPLYADSENSVISKFNNAPWELIKDSGWQSGEKLEFTQTEEIARNLHAANTVSALTYFRLSIHAVEIGSCIHFLAYIRDEHKLPLGKIMCGNDEAHKMFSGDFPAELLSPCDLCSLYRPFEKSC</sequence>
<accession>A0A3P7H118</accession>
<feature type="compositionally biased region" description="Basic residues" evidence="1">
    <location>
        <begin position="91"/>
        <end position="102"/>
    </location>
</feature>
<dbReference type="EMBL" id="UYWY01002207">
    <property type="protein sequence ID" value="VDM27832.1"/>
    <property type="molecule type" value="Genomic_DNA"/>
</dbReference>
<name>A0A3P7H118_TOXCA</name>
<feature type="region of interest" description="Disordered" evidence="1">
    <location>
        <begin position="80"/>
        <end position="105"/>
    </location>
</feature>
<evidence type="ECO:0000256" key="1">
    <source>
        <dbReference type="SAM" id="MobiDB-lite"/>
    </source>
</evidence>
<feature type="compositionally biased region" description="Low complexity" evidence="1">
    <location>
        <begin position="81"/>
        <end position="90"/>
    </location>
</feature>